<organism evidence="1">
    <name type="scientific">marine sediment metagenome</name>
    <dbReference type="NCBI Taxonomy" id="412755"/>
    <lineage>
        <taxon>unclassified sequences</taxon>
        <taxon>metagenomes</taxon>
        <taxon>ecological metagenomes</taxon>
    </lineage>
</organism>
<accession>X1DZN9</accession>
<feature type="non-terminal residue" evidence="1">
    <location>
        <position position="236"/>
    </location>
</feature>
<protein>
    <submittedName>
        <fullName evidence="1">Uncharacterized protein</fullName>
    </submittedName>
</protein>
<dbReference type="EMBL" id="BART01031072">
    <property type="protein sequence ID" value="GAH10389.1"/>
    <property type="molecule type" value="Genomic_DNA"/>
</dbReference>
<evidence type="ECO:0000313" key="1">
    <source>
        <dbReference type="EMBL" id="GAH10389.1"/>
    </source>
</evidence>
<gene>
    <name evidence="1" type="ORF">S01H4_54059</name>
</gene>
<sequence>MAVSLNAETSGKKVSLIVSVGSDTADKKSLVKYTFRDEKLIATDTILTTSIKKVSYKFYDIIFKNRYVILSEPSSNRRSIIDLKNKKILKNYKAIKDESAVFVSKEPPIIDVFDFTAYLRNQRPLMKQRGFDVGKIPSPDATKLLIDEGSFYQYQDEDGYLEGYYIFKLWMYTSNKTRKLLADDLHVQCRGRNWDLPCPYMWIDNNNILTQRSNGDIVKLDLNGTIEPVVKIDSVG</sequence>
<reference evidence="1" key="1">
    <citation type="journal article" date="2014" name="Front. Microbiol.">
        <title>High frequency of phylogenetically diverse reductive dehalogenase-homologous genes in deep subseafloor sedimentary metagenomes.</title>
        <authorList>
            <person name="Kawai M."/>
            <person name="Futagami T."/>
            <person name="Toyoda A."/>
            <person name="Takaki Y."/>
            <person name="Nishi S."/>
            <person name="Hori S."/>
            <person name="Arai W."/>
            <person name="Tsubouchi T."/>
            <person name="Morono Y."/>
            <person name="Uchiyama I."/>
            <person name="Ito T."/>
            <person name="Fujiyama A."/>
            <person name="Inagaki F."/>
            <person name="Takami H."/>
        </authorList>
    </citation>
    <scope>NUCLEOTIDE SEQUENCE</scope>
    <source>
        <strain evidence="1">Expedition CK06-06</strain>
    </source>
</reference>
<name>X1DZN9_9ZZZZ</name>
<comment type="caution">
    <text evidence="1">The sequence shown here is derived from an EMBL/GenBank/DDBJ whole genome shotgun (WGS) entry which is preliminary data.</text>
</comment>
<dbReference type="AlphaFoldDB" id="X1DZN9"/>
<proteinExistence type="predicted"/>